<name>A0A1F6CMG1_9BACT</name>
<comment type="caution">
    <text evidence="2">The sequence shown here is derived from an EMBL/GenBank/DDBJ whole genome shotgun (WGS) entry which is preliminary data.</text>
</comment>
<dbReference type="SUPFAM" id="SSF82771">
    <property type="entry name" value="GIY-YIG endonuclease"/>
    <property type="match status" value="1"/>
</dbReference>
<dbReference type="InterPro" id="IPR012902">
    <property type="entry name" value="N_methyl_site"/>
</dbReference>
<organism evidence="2 3">
    <name type="scientific">Candidatus Kaiserbacteria bacterium RIFCSPHIGHO2_01_FULL_54_36b</name>
    <dbReference type="NCBI Taxonomy" id="1798483"/>
    <lineage>
        <taxon>Bacteria</taxon>
        <taxon>Candidatus Kaiseribacteriota</taxon>
    </lineage>
</organism>
<dbReference type="Pfam" id="PF01541">
    <property type="entry name" value="GIY-YIG"/>
    <property type="match status" value="1"/>
</dbReference>
<accession>A0A1F6CMG1</accession>
<feature type="domain" description="GIY-YIG" evidence="1">
    <location>
        <begin position="1"/>
        <end position="70"/>
    </location>
</feature>
<dbReference type="Proteomes" id="UP000176445">
    <property type="component" value="Unassembled WGS sequence"/>
</dbReference>
<reference evidence="2 3" key="1">
    <citation type="journal article" date="2016" name="Nat. Commun.">
        <title>Thousands of microbial genomes shed light on interconnected biogeochemical processes in an aquifer system.</title>
        <authorList>
            <person name="Anantharaman K."/>
            <person name="Brown C.T."/>
            <person name="Hug L.A."/>
            <person name="Sharon I."/>
            <person name="Castelle C.J."/>
            <person name="Probst A.J."/>
            <person name="Thomas B.C."/>
            <person name="Singh A."/>
            <person name="Wilkins M.J."/>
            <person name="Karaoz U."/>
            <person name="Brodie E.L."/>
            <person name="Williams K.H."/>
            <person name="Hubbard S.S."/>
            <person name="Banfield J.F."/>
        </authorList>
    </citation>
    <scope>NUCLEOTIDE SEQUENCE [LARGE SCALE GENOMIC DNA]</scope>
</reference>
<dbReference type="PROSITE" id="PS00409">
    <property type="entry name" value="PROKAR_NTER_METHYL"/>
    <property type="match status" value="1"/>
</dbReference>
<proteinExistence type="predicted"/>
<evidence type="ECO:0000313" key="2">
    <source>
        <dbReference type="EMBL" id="OGG50406.1"/>
    </source>
</evidence>
<evidence type="ECO:0000259" key="1">
    <source>
        <dbReference type="PROSITE" id="PS50164"/>
    </source>
</evidence>
<gene>
    <name evidence="2" type="ORF">A2704_05720</name>
</gene>
<evidence type="ECO:0000313" key="3">
    <source>
        <dbReference type="Proteomes" id="UP000176445"/>
    </source>
</evidence>
<dbReference type="AlphaFoldDB" id="A0A1F6CMG1"/>
<dbReference type="EMBL" id="MFKW01000052">
    <property type="protein sequence ID" value="OGG50406.1"/>
    <property type="molecule type" value="Genomic_DNA"/>
</dbReference>
<protein>
    <recommendedName>
        <fullName evidence="1">GIY-YIG domain-containing protein</fullName>
    </recommendedName>
</protein>
<dbReference type="InterPro" id="IPR035901">
    <property type="entry name" value="GIY-YIG_endonuc_sf"/>
</dbReference>
<dbReference type="InterPro" id="IPR000305">
    <property type="entry name" value="GIY-YIG_endonuc"/>
</dbReference>
<dbReference type="Pfam" id="PF07963">
    <property type="entry name" value="N_methyl"/>
    <property type="match status" value="1"/>
</dbReference>
<sequence length="268" mass="30144">MRFSHELYIGFTHNLRKRLVEHNQGSVISTKRYTPWKLLYYEAFSNESFARARELHLKNNGNPMRELKKRIGFVVASKSGKGFTLIETLVAVSLLTIAVVAPMTLASRSLGSAYYARDQITAFYLAQEAIEAVRSLRDAQVLRIAQSSDGSLIDIFDPTIIPISSSGQDKPFVIDVRKSDYSEEGVIVPCPTSAPCPALQTNGVLYGYDPDSSWRDTNFTRVVHVYPVGEDEFRVTVTVSWQTGAVQRRTFTISENMYRWVNDGSSQL</sequence>
<dbReference type="PROSITE" id="PS50164">
    <property type="entry name" value="GIY_YIG"/>
    <property type="match status" value="1"/>
</dbReference>
<dbReference type="Gene3D" id="3.40.1440.10">
    <property type="entry name" value="GIY-YIG endonuclease"/>
    <property type="match status" value="1"/>
</dbReference>
<dbReference type="NCBIfam" id="TIGR02532">
    <property type="entry name" value="IV_pilin_GFxxxE"/>
    <property type="match status" value="1"/>
</dbReference>
<dbReference type="CDD" id="cd10449">
    <property type="entry name" value="GIY-YIG_SLX1_like"/>
    <property type="match status" value="1"/>
</dbReference>